<accession>A0A841PVX8</accession>
<feature type="region of interest" description="Disordered" evidence="1">
    <location>
        <begin position="112"/>
        <end position="144"/>
    </location>
</feature>
<dbReference type="InterPro" id="IPR036680">
    <property type="entry name" value="SPOR-like_sf"/>
</dbReference>
<name>A0A841PVX8_9BACI</name>
<evidence type="ECO:0008006" key="5">
    <source>
        <dbReference type="Google" id="ProtNLM"/>
    </source>
</evidence>
<feature type="compositionally biased region" description="Basic and acidic residues" evidence="1">
    <location>
        <begin position="13"/>
        <end position="51"/>
    </location>
</feature>
<comment type="caution">
    <text evidence="3">The sequence shown here is derived from an EMBL/GenBank/DDBJ whole genome shotgun (WGS) entry which is preliminary data.</text>
</comment>
<sequence length="325" mass="36367">MDKKQQQLSIRVNGEKYNHHEREKESAREEVAAALDRRSESFSDKEKENDKNLDDIPEVKILQRPYKNKKSLFSKIPSIKHLLIAGLSATFVGIIMGFVMLKLLSGVGTEETVQPANNNGGEGTANVGSNEDDETTGNPSEDNVDLVPITVDGFTPYIVQVGRFTTKEKAEEWEGKFLDKGIDPFIWESNGEFILFAGIGLSKDAAKQLELDIENAGFTPEDAFVKEWPILGKEKNLVDEEGTWVKNGLDTWKEVVPSFSTNEAQAIEKLTAWYDAKPASLSSEGQELANNMDQYLETLTSNSNKWSKQNSLISILYTFENFLSE</sequence>
<feature type="transmembrane region" description="Helical" evidence="2">
    <location>
        <begin position="82"/>
        <end position="104"/>
    </location>
</feature>
<keyword evidence="2" id="KW-1133">Transmembrane helix</keyword>
<dbReference type="SUPFAM" id="SSF110997">
    <property type="entry name" value="Sporulation related repeat"/>
    <property type="match status" value="1"/>
</dbReference>
<dbReference type="EMBL" id="JACHGH010000001">
    <property type="protein sequence ID" value="MBB6451924.1"/>
    <property type="molecule type" value="Genomic_DNA"/>
</dbReference>
<evidence type="ECO:0000313" key="4">
    <source>
        <dbReference type="Proteomes" id="UP000581688"/>
    </source>
</evidence>
<keyword evidence="2" id="KW-0812">Transmembrane</keyword>
<dbReference type="Proteomes" id="UP000581688">
    <property type="component" value="Unassembled WGS sequence"/>
</dbReference>
<gene>
    <name evidence="3" type="ORF">HNQ94_000345</name>
</gene>
<keyword evidence="4" id="KW-1185">Reference proteome</keyword>
<feature type="region of interest" description="Disordered" evidence="1">
    <location>
        <begin position="1"/>
        <end position="51"/>
    </location>
</feature>
<dbReference type="AlphaFoldDB" id="A0A841PVX8"/>
<keyword evidence="2" id="KW-0472">Membrane</keyword>
<feature type="compositionally biased region" description="Polar residues" evidence="1">
    <location>
        <begin position="1"/>
        <end position="10"/>
    </location>
</feature>
<dbReference type="GO" id="GO:0042834">
    <property type="term" value="F:peptidoglycan binding"/>
    <property type="evidence" value="ECO:0007669"/>
    <property type="project" value="InterPro"/>
</dbReference>
<dbReference type="RefSeq" id="WP_174494513.1">
    <property type="nucleotide sequence ID" value="NZ_CADDWK010000001.1"/>
</dbReference>
<organism evidence="3 4">
    <name type="scientific">Salirhabdus euzebyi</name>
    <dbReference type="NCBI Taxonomy" id="394506"/>
    <lineage>
        <taxon>Bacteria</taxon>
        <taxon>Bacillati</taxon>
        <taxon>Bacillota</taxon>
        <taxon>Bacilli</taxon>
        <taxon>Bacillales</taxon>
        <taxon>Bacillaceae</taxon>
        <taxon>Salirhabdus</taxon>
    </lineage>
</organism>
<evidence type="ECO:0000256" key="2">
    <source>
        <dbReference type="SAM" id="Phobius"/>
    </source>
</evidence>
<dbReference type="Gene3D" id="3.30.70.1070">
    <property type="entry name" value="Sporulation related repeat"/>
    <property type="match status" value="1"/>
</dbReference>
<protein>
    <recommendedName>
        <fullName evidence="5">SPOR domain-containing protein</fullName>
    </recommendedName>
</protein>
<evidence type="ECO:0000313" key="3">
    <source>
        <dbReference type="EMBL" id="MBB6451924.1"/>
    </source>
</evidence>
<reference evidence="3 4" key="1">
    <citation type="submission" date="2020-08" db="EMBL/GenBank/DDBJ databases">
        <title>Genomic Encyclopedia of Type Strains, Phase IV (KMG-IV): sequencing the most valuable type-strain genomes for metagenomic binning, comparative biology and taxonomic classification.</title>
        <authorList>
            <person name="Goeker M."/>
        </authorList>
    </citation>
    <scope>NUCLEOTIDE SEQUENCE [LARGE SCALE GENOMIC DNA]</scope>
    <source>
        <strain evidence="3 4">DSM 19612</strain>
    </source>
</reference>
<proteinExistence type="predicted"/>
<evidence type="ECO:0000256" key="1">
    <source>
        <dbReference type="SAM" id="MobiDB-lite"/>
    </source>
</evidence>